<accession>A0A0P4W9B1</accession>
<feature type="transmembrane region" description="Helical" evidence="1">
    <location>
        <begin position="70"/>
        <end position="89"/>
    </location>
</feature>
<feature type="transmembrane region" description="Helical" evidence="1">
    <location>
        <begin position="176"/>
        <end position="194"/>
    </location>
</feature>
<evidence type="ECO:0000313" key="2">
    <source>
        <dbReference type="EMBL" id="JAI62586.1"/>
    </source>
</evidence>
<keyword evidence="1" id="KW-1133">Transmembrane helix</keyword>
<keyword evidence="1" id="KW-0812">Transmembrane</keyword>
<name>A0A0P4W9B1_SCYOL</name>
<proteinExistence type="predicted"/>
<feature type="transmembrane region" description="Helical" evidence="1">
    <location>
        <begin position="28"/>
        <end position="50"/>
    </location>
</feature>
<organism evidence="2">
    <name type="scientific">Scylla olivacea</name>
    <name type="common">Orange mud crab</name>
    <name type="synonym">Cancer olivacea</name>
    <dbReference type="NCBI Taxonomy" id="85551"/>
    <lineage>
        <taxon>Eukaryota</taxon>
        <taxon>Metazoa</taxon>
        <taxon>Ecdysozoa</taxon>
        <taxon>Arthropoda</taxon>
        <taxon>Crustacea</taxon>
        <taxon>Multicrustacea</taxon>
        <taxon>Malacostraca</taxon>
        <taxon>Eumalacostraca</taxon>
        <taxon>Eucarida</taxon>
        <taxon>Decapoda</taxon>
        <taxon>Pleocyemata</taxon>
        <taxon>Brachyura</taxon>
        <taxon>Eubrachyura</taxon>
        <taxon>Portunoidea</taxon>
        <taxon>Portunidae</taxon>
        <taxon>Portuninae</taxon>
        <taxon>Scylla</taxon>
    </lineage>
</organism>
<dbReference type="PROSITE" id="PS50216">
    <property type="entry name" value="DHHC"/>
    <property type="match status" value="1"/>
</dbReference>
<sequence>MSTRRAARGREEVFGLHGGTSQGTRTRWVLPVVRCGMLLLLAGYTAWRALTHWGRVVVAYQLDASLALEPLYYLALCVASLAALCRFVLAEEQAVRATDAEERPDEAVLWEWCVPCGVLRPPDASHCWCCQRCIRGKLYHRVSEFKCVSGSNVNTFLCLVVAELLSQCENVLQGNVLGSLFFFFDFLGLLRVLWHACPIWGAAKKPRYSKEVFQVCRSSKLGVKEAGSGLSFSAQEGAMCASFCPAGEEGGGYEATRRRATTCPNPRCNTVSNKFWATGDAGGIVECNICQATFSLPEEEARQAEAAPPDEEWLVIEGDAKPRLVFLLDTPLARTCRALIDKWVREARPAMDVDVVTPAEGCAGQYRQASLTLERYSEGLKGHLALDNALGQVAQILSCQGGRMVFVRQSSCPLESTTLVALGRVARCVPLEYISVAPADHALPLPDLWPGLVQQIHRGGGTFRRVTSPASLARCLRLRELVPWGVHASMQVITSPGLHVAGVSCAGTGQSVMGRDATFRMAALSEATSLLLHVRVDAESMGAARRLSEPRDSRVFLQLQLTYTRLDGRVMRRLYNRAFLVTGGKAASTLAPLP</sequence>
<reference evidence="2" key="1">
    <citation type="submission" date="2015-09" db="EMBL/GenBank/DDBJ databases">
        <title>Scylla olivacea transcriptome.</title>
        <authorList>
            <person name="Ikhwanuddin M."/>
        </authorList>
    </citation>
    <scope>NUCLEOTIDE SEQUENCE</scope>
</reference>
<dbReference type="EMBL" id="GDRN01078425">
    <property type="protein sequence ID" value="JAI62586.1"/>
    <property type="molecule type" value="Transcribed_RNA"/>
</dbReference>
<keyword evidence="1" id="KW-0472">Membrane</keyword>
<dbReference type="Gene3D" id="2.60.40.1670">
    <property type="entry name" value="beta-sandwich domain of Sec23/24"/>
    <property type="match status" value="1"/>
</dbReference>
<protein>
    <submittedName>
        <fullName evidence="2">Uncharacterized protein</fullName>
    </submittedName>
</protein>
<evidence type="ECO:0000256" key="1">
    <source>
        <dbReference type="SAM" id="Phobius"/>
    </source>
</evidence>
<dbReference type="AlphaFoldDB" id="A0A0P4W9B1"/>